<reference evidence="3 4" key="1">
    <citation type="journal article" date="2013" name="Genome Announc.">
        <title>Genome Sequence of Novosphingobium lindaniclasticum LE124T, Isolated from a Hexachlorocyclohexane Dumpsite.</title>
        <authorList>
            <person name="Saxena A."/>
            <person name="Nayyar N."/>
            <person name="Sangwan N."/>
            <person name="Kumari R."/>
            <person name="Khurana J.P."/>
            <person name="Lal R."/>
        </authorList>
    </citation>
    <scope>NUCLEOTIDE SEQUENCE [LARGE SCALE GENOMIC DNA]</scope>
    <source>
        <strain evidence="3 4">LE124</strain>
    </source>
</reference>
<dbReference type="PROSITE" id="PS51257">
    <property type="entry name" value="PROKAR_LIPOPROTEIN"/>
    <property type="match status" value="1"/>
</dbReference>
<dbReference type="RefSeq" id="WP_021232236.1">
    <property type="nucleotide sequence ID" value="NZ_ATHL01000011.1"/>
</dbReference>
<comment type="caution">
    <text evidence="3">The sequence shown here is derived from an EMBL/GenBank/DDBJ whole genome shotgun (WGS) entry which is preliminary data.</text>
</comment>
<sequence>MTSPRNTAKLALLVVASTLPALGACKQEESPSQKAAAGAKILPRSVGDDMLPYDTARSQSPLAEPAAATAPSGRSARGTASEAATVDDTAADAAAAAADVEAATTE</sequence>
<evidence type="ECO:0000313" key="3">
    <source>
        <dbReference type="EMBL" id="EQB19559.1"/>
    </source>
</evidence>
<dbReference type="OrthoDB" id="7510816at2"/>
<organism evidence="3 4">
    <name type="scientific">Novosphingobium lindaniclasticum LE124</name>
    <dbReference type="NCBI Taxonomy" id="1096930"/>
    <lineage>
        <taxon>Bacteria</taxon>
        <taxon>Pseudomonadati</taxon>
        <taxon>Pseudomonadota</taxon>
        <taxon>Alphaproteobacteria</taxon>
        <taxon>Sphingomonadales</taxon>
        <taxon>Sphingomonadaceae</taxon>
        <taxon>Novosphingobium</taxon>
    </lineage>
</organism>
<feature type="region of interest" description="Disordered" evidence="1">
    <location>
        <begin position="46"/>
        <end position="106"/>
    </location>
</feature>
<dbReference type="Proteomes" id="UP000015527">
    <property type="component" value="Unassembled WGS sequence"/>
</dbReference>
<evidence type="ECO:0008006" key="5">
    <source>
        <dbReference type="Google" id="ProtNLM"/>
    </source>
</evidence>
<evidence type="ECO:0000313" key="4">
    <source>
        <dbReference type="Proteomes" id="UP000015527"/>
    </source>
</evidence>
<dbReference type="PATRIC" id="fig|1096930.3.peg.242"/>
<name>T0JCE3_9SPHN</name>
<feature type="compositionally biased region" description="Low complexity" evidence="1">
    <location>
        <begin position="82"/>
        <end position="106"/>
    </location>
</feature>
<protein>
    <recommendedName>
        <fullName evidence="5">Lipoprotein</fullName>
    </recommendedName>
</protein>
<keyword evidence="2" id="KW-0732">Signal</keyword>
<feature type="signal peptide" evidence="2">
    <location>
        <begin position="1"/>
        <end position="23"/>
    </location>
</feature>
<feature type="chain" id="PRO_5004565037" description="Lipoprotein" evidence="2">
    <location>
        <begin position="24"/>
        <end position="106"/>
    </location>
</feature>
<evidence type="ECO:0000256" key="1">
    <source>
        <dbReference type="SAM" id="MobiDB-lite"/>
    </source>
</evidence>
<dbReference type="AlphaFoldDB" id="T0JCE3"/>
<dbReference type="EMBL" id="ATHL01000011">
    <property type="protein sequence ID" value="EQB19559.1"/>
    <property type="molecule type" value="Genomic_DNA"/>
</dbReference>
<evidence type="ECO:0000256" key="2">
    <source>
        <dbReference type="SAM" id="SignalP"/>
    </source>
</evidence>
<proteinExistence type="predicted"/>
<keyword evidence="4" id="KW-1185">Reference proteome</keyword>
<accession>T0JCE3</accession>
<gene>
    <name evidence="3" type="ORF">L284_01215</name>
</gene>